<dbReference type="Pfam" id="PF00486">
    <property type="entry name" value="Trans_reg_C"/>
    <property type="match status" value="1"/>
</dbReference>
<dbReference type="PROSITE" id="PS51755">
    <property type="entry name" value="OMPR_PHOB"/>
    <property type="match status" value="1"/>
</dbReference>
<organism evidence="5 6">
    <name type="scientific">Pseudoalteromonas denitrificans DSM 6059</name>
    <dbReference type="NCBI Taxonomy" id="1123010"/>
    <lineage>
        <taxon>Bacteria</taxon>
        <taxon>Pseudomonadati</taxon>
        <taxon>Pseudomonadota</taxon>
        <taxon>Gammaproteobacteria</taxon>
        <taxon>Alteromonadales</taxon>
        <taxon>Pseudoalteromonadaceae</taxon>
        <taxon>Pseudoalteromonas</taxon>
    </lineage>
</organism>
<evidence type="ECO:0000256" key="2">
    <source>
        <dbReference type="PROSITE-ProRule" id="PRU01091"/>
    </source>
</evidence>
<keyword evidence="3" id="KW-0472">Membrane</keyword>
<dbReference type="SUPFAM" id="SSF48452">
    <property type="entry name" value="TPR-like"/>
    <property type="match status" value="1"/>
</dbReference>
<dbReference type="AlphaFoldDB" id="A0A1I1J2N3"/>
<dbReference type="GO" id="GO:0000160">
    <property type="term" value="P:phosphorelay signal transduction system"/>
    <property type="evidence" value="ECO:0007669"/>
    <property type="project" value="InterPro"/>
</dbReference>
<reference evidence="5 6" key="1">
    <citation type="submission" date="2016-10" db="EMBL/GenBank/DDBJ databases">
        <authorList>
            <person name="de Groot N.N."/>
        </authorList>
    </citation>
    <scope>NUCLEOTIDE SEQUENCE [LARGE SCALE GENOMIC DNA]</scope>
    <source>
        <strain evidence="5 6">DSM 6059</strain>
    </source>
</reference>
<feature type="domain" description="OmpR/PhoB-type" evidence="4">
    <location>
        <begin position="1"/>
        <end position="94"/>
    </location>
</feature>
<evidence type="ECO:0000259" key="4">
    <source>
        <dbReference type="PROSITE" id="PS51755"/>
    </source>
</evidence>
<dbReference type="GO" id="GO:0006355">
    <property type="term" value="P:regulation of DNA-templated transcription"/>
    <property type="evidence" value="ECO:0007669"/>
    <property type="project" value="InterPro"/>
</dbReference>
<dbReference type="RefSeq" id="WP_091982605.1">
    <property type="nucleotide sequence ID" value="NZ_FOLO01000009.1"/>
</dbReference>
<dbReference type="Gene3D" id="1.10.10.10">
    <property type="entry name" value="Winged helix-like DNA-binding domain superfamily/Winged helix DNA-binding domain"/>
    <property type="match status" value="1"/>
</dbReference>
<sequence>MSQYKFAQFQFNSQTYRLTVNQIKHDIRPKTALLLAYLIENRHKIISKKELFLSVWHTEHVQDHTLFQVISEIRKLSKIELIRTQPNLGYQWVAVTNQLKPKVKKTYLAIAASLTFLITSSMFLMQENQMSKNESTLPALSAYSKGVIALEKKQYLEAEKWLKFSLNENPSSVETKFLLAESLFQQQNLTASELYAREILNNKNQSSYNYSMASDLMSRIYAQQGLVFDALQYAINGANALNTSHSICTIAATDERIQVLLNQIDNIQTSTLLQNKLTKNNYKSQQRDNKLANQVKPDKNYLELCEQVKKTATHNKQALCIELQKPPFLVAMNTYTHLYRTS</sequence>
<dbReference type="Proteomes" id="UP000198862">
    <property type="component" value="Unassembled WGS sequence"/>
</dbReference>
<dbReference type="OrthoDB" id="6281993at2"/>
<dbReference type="InterPro" id="IPR001867">
    <property type="entry name" value="OmpR/PhoB-type_DNA-bd"/>
</dbReference>
<evidence type="ECO:0000256" key="1">
    <source>
        <dbReference type="ARBA" id="ARBA00023125"/>
    </source>
</evidence>
<keyword evidence="6" id="KW-1185">Reference proteome</keyword>
<proteinExistence type="predicted"/>
<dbReference type="SUPFAM" id="SSF46894">
    <property type="entry name" value="C-terminal effector domain of the bipartite response regulators"/>
    <property type="match status" value="1"/>
</dbReference>
<keyword evidence="1 2" id="KW-0238">DNA-binding</keyword>
<protein>
    <submittedName>
        <fullName evidence="5">DNA-binding winged helix-turn-helix (WHTH) domain-containing protein</fullName>
    </submittedName>
</protein>
<keyword evidence="3" id="KW-1133">Transmembrane helix</keyword>
<dbReference type="GO" id="GO:0003677">
    <property type="term" value="F:DNA binding"/>
    <property type="evidence" value="ECO:0007669"/>
    <property type="project" value="UniProtKB-UniRule"/>
</dbReference>
<dbReference type="InterPro" id="IPR011990">
    <property type="entry name" value="TPR-like_helical_dom_sf"/>
</dbReference>
<evidence type="ECO:0000256" key="3">
    <source>
        <dbReference type="SAM" id="Phobius"/>
    </source>
</evidence>
<feature type="transmembrane region" description="Helical" evidence="3">
    <location>
        <begin position="107"/>
        <end position="125"/>
    </location>
</feature>
<name>A0A1I1J2N3_9GAMM</name>
<evidence type="ECO:0000313" key="5">
    <source>
        <dbReference type="EMBL" id="SFC42774.1"/>
    </source>
</evidence>
<dbReference type="InterPro" id="IPR036388">
    <property type="entry name" value="WH-like_DNA-bd_sf"/>
</dbReference>
<dbReference type="InterPro" id="IPR016032">
    <property type="entry name" value="Sig_transdc_resp-reg_C-effctor"/>
</dbReference>
<gene>
    <name evidence="5" type="ORF">SAMN02745724_01632</name>
</gene>
<keyword evidence="3" id="KW-0812">Transmembrane</keyword>
<dbReference type="Gene3D" id="1.25.40.10">
    <property type="entry name" value="Tetratricopeptide repeat domain"/>
    <property type="match status" value="1"/>
</dbReference>
<dbReference type="EMBL" id="FOLO01000009">
    <property type="protein sequence ID" value="SFC42774.1"/>
    <property type="molecule type" value="Genomic_DNA"/>
</dbReference>
<dbReference type="SMART" id="SM00862">
    <property type="entry name" value="Trans_reg_C"/>
    <property type="match status" value="1"/>
</dbReference>
<evidence type="ECO:0000313" key="6">
    <source>
        <dbReference type="Proteomes" id="UP000198862"/>
    </source>
</evidence>
<dbReference type="STRING" id="1123010.SAMN02745724_01632"/>
<feature type="DNA-binding region" description="OmpR/PhoB-type" evidence="2">
    <location>
        <begin position="1"/>
        <end position="94"/>
    </location>
</feature>
<dbReference type="CDD" id="cd00383">
    <property type="entry name" value="trans_reg_C"/>
    <property type="match status" value="1"/>
</dbReference>
<accession>A0A1I1J2N3</accession>